<sequence length="408" mass="47998">MDIQRFTAYYNKKMKNNLTKTKRLQEISDFFQANSGAKVSFTNEKECYLYIVDYINSREDEAEDILDKLYFKMEYSFSTQNPNYVFDFKNTTQDSVVFFTNFKKLFKKNKMKKSKVRFGEFEFTLLNEIKLDSQQNIVVCDLEYREYTENPISGKEHLKNHGPITVIFDLRNNKFISSKSANYKSHNKLVSYFKSMGYNIQPIYILKRVQTLKKQNTTEFSATTLLIINLLYETIPVLGYNINLESISFTNLDSQNIQGVKLKGTDLLKAPEVLQRIHSSDEVHTVRLFLEFTDKKQNGIEEYFSTTFTIDLKNKLAFIFSEEDISEYRRREICINLQSSLMHLIYAEDTISKGENIIHKELPKPKSLNQTVNEIQKSVLKKVNDEKDRIEIKKYFIETFPVIFSIDS</sequence>
<proteinExistence type="predicted"/>
<dbReference type="OrthoDB" id="9867809at2"/>
<keyword evidence="2" id="KW-1185">Reference proteome</keyword>
<evidence type="ECO:0000313" key="2">
    <source>
        <dbReference type="Proteomes" id="UP000181997"/>
    </source>
</evidence>
<gene>
    <name evidence="1" type="ORF">GA0061094_0400</name>
</gene>
<protein>
    <submittedName>
        <fullName evidence="1">Uncharacterized protein</fullName>
    </submittedName>
</protein>
<accession>A0A0V8HQ55</accession>
<dbReference type="AlphaFoldDB" id="A0A0V8HQ55"/>
<dbReference type="Proteomes" id="UP000181997">
    <property type="component" value="Unassembled WGS sequence"/>
</dbReference>
<evidence type="ECO:0000313" key="1">
    <source>
        <dbReference type="EMBL" id="SCB77171.1"/>
    </source>
</evidence>
<reference evidence="2" key="1">
    <citation type="submission" date="2016-08" db="EMBL/GenBank/DDBJ databases">
        <authorList>
            <person name="Varghese N."/>
            <person name="Submissions Spin"/>
        </authorList>
    </citation>
    <scope>NUCLEOTIDE SEQUENCE [LARGE SCALE GENOMIC DNA]</scope>
    <source>
        <strain evidence="2">SGD-1123</strain>
    </source>
</reference>
<dbReference type="RefSeq" id="WP_058297299.1">
    <property type="nucleotide sequence ID" value="NZ_FMAU01000001.1"/>
</dbReference>
<dbReference type="EMBL" id="FMAU01000001">
    <property type="protein sequence ID" value="SCB77171.1"/>
    <property type="molecule type" value="Genomic_DNA"/>
</dbReference>
<organism evidence="1 2">
    <name type="scientific">[Bacillus] enclensis</name>
    <dbReference type="NCBI Taxonomy" id="1402860"/>
    <lineage>
        <taxon>Bacteria</taxon>
        <taxon>Bacillati</taxon>
        <taxon>Bacillota</taxon>
        <taxon>Bacilli</taxon>
        <taxon>Bacillales</taxon>
        <taxon>Bacillaceae</taxon>
        <taxon>Rossellomorea</taxon>
    </lineage>
</organism>
<name>A0A0V8HQ55_9BACI</name>